<dbReference type="InterPro" id="IPR016169">
    <property type="entry name" value="FAD-bd_PCMH_sub2"/>
</dbReference>
<dbReference type="InterPro" id="IPR016166">
    <property type="entry name" value="FAD-bd_PCMH"/>
</dbReference>
<reference evidence="7 8" key="1">
    <citation type="submission" date="2024-07" db="EMBL/GenBank/DDBJ databases">
        <title>Section-level genome sequencing and comparative genomics of Aspergillus sections Usti and Cavernicolus.</title>
        <authorList>
            <consortium name="Lawrence Berkeley National Laboratory"/>
            <person name="Nybo J.L."/>
            <person name="Vesth T.C."/>
            <person name="Theobald S."/>
            <person name="Frisvad J.C."/>
            <person name="Larsen T.O."/>
            <person name="Kjaerboelling I."/>
            <person name="Rothschild-Mancinelli K."/>
            <person name="Lyhne E.K."/>
            <person name="Kogle M.E."/>
            <person name="Barry K."/>
            <person name="Clum A."/>
            <person name="Na H."/>
            <person name="Ledsgaard L."/>
            <person name="Lin J."/>
            <person name="Lipzen A."/>
            <person name="Kuo A."/>
            <person name="Riley R."/>
            <person name="Mondo S."/>
            <person name="Labutti K."/>
            <person name="Haridas S."/>
            <person name="Pangalinan J."/>
            <person name="Salamov A.A."/>
            <person name="Simmons B.A."/>
            <person name="Magnuson J.K."/>
            <person name="Chen J."/>
            <person name="Drula E."/>
            <person name="Henrissat B."/>
            <person name="Wiebenga A."/>
            <person name="Lubbers R.J."/>
            <person name="Gomes A.C."/>
            <person name="Makela M.R."/>
            <person name="Stajich J."/>
            <person name="Grigoriev I.V."/>
            <person name="Mortensen U.H."/>
            <person name="De Vries R.P."/>
            <person name="Baker S.E."/>
            <person name="Andersen M.R."/>
        </authorList>
    </citation>
    <scope>NUCLEOTIDE SEQUENCE [LARGE SCALE GENOMIC DNA]</scope>
    <source>
        <strain evidence="7 8">CBS 209.92</strain>
    </source>
</reference>
<dbReference type="Proteomes" id="UP001610563">
    <property type="component" value="Unassembled WGS sequence"/>
</dbReference>
<name>A0ABR4FIR5_9EURO</name>
<dbReference type="PROSITE" id="PS51387">
    <property type="entry name" value="FAD_PCMH"/>
    <property type="match status" value="1"/>
</dbReference>
<evidence type="ECO:0000256" key="1">
    <source>
        <dbReference type="ARBA" id="ARBA00005466"/>
    </source>
</evidence>
<keyword evidence="4" id="KW-0560">Oxidoreductase</keyword>
<comment type="similarity">
    <text evidence="1">Belongs to the oxygen-dependent FAD-linked oxidoreductase family.</text>
</comment>
<evidence type="ECO:0000259" key="6">
    <source>
        <dbReference type="PROSITE" id="PS51387"/>
    </source>
</evidence>
<dbReference type="InterPro" id="IPR006094">
    <property type="entry name" value="Oxid_FAD_bind_N"/>
</dbReference>
<gene>
    <name evidence="7" type="ORF">BJX66DRAFT_345214</name>
</gene>
<keyword evidence="2" id="KW-0285">Flavoprotein</keyword>
<dbReference type="Pfam" id="PF01565">
    <property type="entry name" value="FAD_binding_4"/>
    <property type="match status" value="1"/>
</dbReference>
<proteinExistence type="inferred from homology"/>
<dbReference type="SUPFAM" id="SSF56176">
    <property type="entry name" value="FAD-binding/transporter-associated domain-like"/>
    <property type="match status" value="1"/>
</dbReference>
<dbReference type="Gene3D" id="3.30.465.10">
    <property type="match status" value="1"/>
</dbReference>
<evidence type="ECO:0000256" key="2">
    <source>
        <dbReference type="ARBA" id="ARBA00022630"/>
    </source>
</evidence>
<feature type="domain" description="FAD-binding PCMH-type" evidence="6">
    <location>
        <begin position="75"/>
        <end position="254"/>
    </location>
</feature>
<dbReference type="InterPro" id="IPR050416">
    <property type="entry name" value="FAD-linked_Oxidoreductase"/>
</dbReference>
<feature type="chain" id="PRO_5045084448" description="FAD-binding PCMH-type domain-containing protein" evidence="5">
    <location>
        <begin position="17"/>
        <end position="521"/>
    </location>
</feature>
<organism evidence="7 8">
    <name type="scientific">Aspergillus keveii</name>
    <dbReference type="NCBI Taxonomy" id="714993"/>
    <lineage>
        <taxon>Eukaryota</taxon>
        <taxon>Fungi</taxon>
        <taxon>Dikarya</taxon>
        <taxon>Ascomycota</taxon>
        <taxon>Pezizomycotina</taxon>
        <taxon>Eurotiomycetes</taxon>
        <taxon>Eurotiomycetidae</taxon>
        <taxon>Eurotiales</taxon>
        <taxon>Aspergillaceae</taxon>
        <taxon>Aspergillus</taxon>
        <taxon>Aspergillus subgen. Nidulantes</taxon>
    </lineage>
</organism>
<accession>A0ABR4FIR5</accession>
<evidence type="ECO:0000313" key="8">
    <source>
        <dbReference type="Proteomes" id="UP001610563"/>
    </source>
</evidence>
<comment type="caution">
    <text evidence="7">The sequence shown here is derived from an EMBL/GenBank/DDBJ whole genome shotgun (WGS) entry which is preliminary data.</text>
</comment>
<protein>
    <recommendedName>
        <fullName evidence="6">FAD-binding PCMH-type domain-containing protein</fullName>
    </recommendedName>
</protein>
<sequence>MKTITALISLVSVATAFLSPSGIASASGLASNASTNGTGAPPCDLLIEAGLADRVRFPSDPEFELRIQSYWALDTRRRPWCLFMPHNATEVSIGLVALLEGKDNVHKGAGDWHIAVRGGGHALGHSNNIEDGVTIDLFYLNETTYDPATNLASVMPGSLWREVYPVLHTQGVVVAGGRDGDVGVPGILLGGGSNYYMGEHGFGCDTVRNFEVVLADGSIVNANEDEHRDLWRALKGGGINFGIVTRFDMEAFPDIPISYGMRTMPGNASEQFVDAVVDYTDIQQQAFPKDALIATVIHVSGVEILATAEVNTAGILNSPGFDRFARIPQLTPFAPVVTNLYALAPVTSLPGGSWSVFETLAFRSNRQILNYIVERNRQLATDIGVAIGPASFLSNLIYQALPSFFADISADQGGNMFADILRGHNAVICTIEIMVSSTQRDCALAVTLLREFAADIRSYSVSIGADHPLVYLNYADPAQDPLGSYPRRHIKHMRKTARRYDPDGLFQTRFPGGFKISRVRK</sequence>
<evidence type="ECO:0000256" key="3">
    <source>
        <dbReference type="ARBA" id="ARBA00022827"/>
    </source>
</evidence>
<dbReference type="PANTHER" id="PTHR42973:SF53">
    <property type="entry name" value="FAD-BINDING PCMH-TYPE DOMAIN-CONTAINING PROTEIN-RELATED"/>
    <property type="match status" value="1"/>
</dbReference>
<dbReference type="InterPro" id="IPR036318">
    <property type="entry name" value="FAD-bd_PCMH-like_sf"/>
</dbReference>
<keyword evidence="8" id="KW-1185">Reference proteome</keyword>
<dbReference type="EMBL" id="JBFTWV010000265">
    <property type="protein sequence ID" value="KAL2783141.1"/>
    <property type="molecule type" value="Genomic_DNA"/>
</dbReference>
<evidence type="ECO:0000256" key="4">
    <source>
        <dbReference type="ARBA" id="ARBA00023002"/>
    </source>
</evidence>
<keyword evidence="5" id="KW-0732">Signal</keyword>
<keyword evidence="3" id="KW-0274">FAD</keyword>
<feature type="signal peptide" evidence="5">
    <location>
        <begin position="1"/>
        <end position="16"/>
    </location>
</feature>
<dbReference type="PANTHER" id="PTHR42973">
    <property type="entry name" value="BINDING OXIDOREDUCTASE, PUTATIVE (AFU_ORTHOLOGUE AFUA_1G17690)-RELATED"/>
    <property type="match status" value="1"/>
</dbReference>
<evidence type="ECO:0000256" key="5">
    <source>
        <dbReference type="SAM" id="SignalP"/>
    </source>
</evidence>
<evidence type="ECO:0000313" key="7">
    <source>
        <dbReference type="EMBL" id="KAL2783141.1"/>
    </source>
</evidence>